<comment type="function">
    <text evidence="8">Pectinolytic enzyme involved in the degradation of xylogalacturonan (xga), a galacturonan backbone heavily substituted with xylose, and which is one important component of the hairy regions of pectin. Activity requires a galacturonic acid backbone substituted with xylose.</text>
</comment>
<proteinExistence type="inferred from homology"/>
<evidence type="ECO:0000313" key="11">
    <source>
        <dbReference type="Proteomes" id="UP000617628"/>
    </source>
</evidence>
<reference evidence="10" key="1">
    <citation type="submission" date="2021-01" db="EMBL/GenBank/DDBJ databases">
        <title>Modified the classification status of verrucomicrobia.</title>
        <authorList>
            <person name="Feng X."/>
        </authorList>
    </citation>
    <scope>NUCLEOTIDE SEQUENCE</scope>
    <source>
        <strain evidence="10">KCTC 13126</strain>
    </source>
</reference>
<keyword evidence="2" id="KW-0677">Repeat</keyword>
<evidence type="ECO:0000256" key="1">
    <source>
        <dbReference type="ARBA" id="ARBA00008834"/>
    </source>
</evidence>
<dbReference type="RefSeq" id="WP_200359474.1">
    <property type="nucleotide sequence ID" value="NZ_JAENIL010000091.1"/>
</dbReference>
<dbReference type="Pfam" id="PF00295">
    <property type="entry name" value="Glyco_hydro_28"/>
    <property type="match status" value="1"/>
</dbReference>
<dbReference type="PANTHER" id="PTHR31736">
    <property type="match status" value="1"/>
</dbReference>
<evidence type="ECO:0000256" key="7">
    <source>
        <dbReference type="ARBA" id="ARBA00023326"/>
    </source>
</evidence>
<dbReference type="Gene3D" id="2.160.20.10">
    <property type="entry name" value="Single-stranded right-handed beta-helix, Pectin lyase-like"/>
    <property type="match status" value="1"/>
</dbReference>
<dbReference type="SUPFAM" id="SSF51126">
    <property type="entry name" value="Pectin lyase-like"/>
    <property type="match status" value="1"/>
</dbReference>
<name>A0A934S3E8_9BACT</name>
<dbReference type="GO" id="GO:0004650">
    <property type="term" value="F:polygalacturonase activity"/>
    <property type="evidence" value="ECO:0007669"/>
    <property type="project" value="InterPro"/>
</dbReference>
<evidence type="ECO:0000256" key="3">
    <source>
        <dbReference type="ARBA" id="ARBA00022801"/>
    </source>
</evidence>
<evidence type="ECO:0000256" key="6">
    <source>
        <dbReference type="ARBA" id="ARBA00023295"/>
    </source>
</evidence>
<dbReference type="InterPro" id="IPR000743">
    <property type="entry name" value="Glyco_hydro_28"/>
</dbReference>
<dbReference type="InterPro" id="IPR012334">
    <property type="entry name" value="Pectin_lyas_fold"/>
</dbReference>
<comment type="caution">
    <text evidence="10">The sequence shown here is derived from an EMBL/GenBank/DDBJ whole genome shotgun (WGS) entry which is preliminary data.</text>
</comment>
<keyword evidence="5" id="KW-0119">Carbohydrate metabolism</keyword>
<keyword evidence="3 9" id="KW-0378">Hydrolase</keyword>
<dbReference type="Proteomes" id="UP000617628">
    <property type="component" value="Unassembled WGS sequence"/>
</dbReference>
<keyword evidence="11" id="KW-1185">Reference proteome</keyword>
<sequence>MSEAYSKPYDYAEDAPRSVHYAARINGESCLVCNAGEQDFLAFEFEGEVEVEIVCFVRQSLESLTLRPTRHKIQTERGDYSYRFRLNEPTDLCAELEGLPNLYIFASGPETDIPDPEDPNVHYFEAGKIHEVGELRLADGERIHIEGGAIVRGAIRARNAANITISGRGVLDGDYEPWRGSYRILSVFDHCRDLSIRDIIIIRPQFMPITLGKCEDVVISRVRELTDLVSTDGVDVCASKNVLIEDCFFVNNDDCIALKALKFEYTPYDCDYDWRGDIENVVARRCVLLNKRAGNALEIGHETNADSIRNVRFEDLDILDFGGSGGVFAIHNCDRALVSNVRYESIRVERYWGMVFDVRVLRSRFSDVDGGQLGCIKNIVFKDLQITQRSMNVGYSVSVMGGQSEESCVSDVTFQNIQINDQAVETLDELDLFTRYSKNLRLEC</sequence>
<dbReference type="InterPro" id="IPR011050">
    <property type="entry name" value="Pectin_lyase_fold/virulence"/>
</dbReference>
<keyword evidence="4" id="KW-0325">Glycoprotein</keyword>
<evidence type="ECO:0008006" key="12">
    <source>
        <dbReference type="Google" id="ProtNLM"/>
    </source>
</evidence>
<dbReference type="GO" id="GO:0000272">
    <property type="term" value="P:polysaccharide catabolic process"/>
    <property type="evidence" value="ECO:0007669"/>
    <property type="project" value="UniProtKB-KW"/>
</dbReference>
<evidence type="ECO:0000313" key="10">
    <source>
        <dbReference type="EMBL" id="MBK1880470.1"/>
    </source>
</evidence>
<dbReference type="PANTHER" id="PTHR31736:SF9">
    <property type="entry name" value="ENDO-XYLOGALACTURONAN HYDROLASE A-RELATED"/>
    <property type="match status" value="1"/>
</dbReference>
<evidence type="ECO:0000256" key="4">
    <source>
        <dbReference type="ARBA" id="ARBA00023180"/>
    </source>
</evidence>
<evidence type="ECO:0000256" key="5">
    <source>
        <dbReference type="ARBA" id="ARBA00023277"/>
    </source>
</evidence>
<evidence type="ECO:0000256" key="2">
    <source>
        <dbReference type="ARBA" id="ARBA00022737"/>
    </source>
</evidence>
<accession>A0A934S3E8</accession>
<keyword evidence="7" id="KW-0624">Polysaccharide degradation</keyword>
<evidence type="ECO:0000256" key="8">
    <source>
        <dbReference type="ARBA" id="ARBA00037278"/>
    </source>
</evidence>
<evidence type="ECO:0000256" key="9">
    <source>
        <dbReference type="RuleBase" id="RU361169"/>
    </source>
</evidence>
<dbReference type="AlphaFoldDB" id="A0A934S3E8"/>
<protein>
    <recommendedName>
        <fullName evidence="12">Glycosyl hydrolases family 28</fullName>
    </recommendedName>
</protein>
<comment type="similarity">
    <text evidence="1 9">Belongs to the glycosyl hydrolase 28 family.</text>
</comment>
<keyword evidence="6 9" id="KW-0326">Glycosidase</keyword>
<gene>
    <name evidence="10" type="ORF">JIN87_26525</name>
</gene>
<dbReference type="EMBL" id="JAENIL010000091">
    <property type="protein sequence ID" value="MBK1880470.1"/>
    <property type="molecule type" value="Genomic_DNA"/>
</dbReference>
<organism evidence="10 11">
    <name type="scientific">Pelagicoccus mobilis</name>
    <dbReference type="NCBI Taxonomy" id="415221"/>
    <lineage>
        <taxon>Bacteria</taxon>
        <taxon>Pseudomonadati</taxon>
        <taxon>Verrucomicrobiota</taxon>
        <taxon>Opitutia</taxon>
        <taxon>Puniceicoccales</taxon>
        <taxon>Pelagicoccaceae</taxon>
        <taxon>Pelagicoccus</taxon>
    </lineage>
</organism>